<feature type="coiled-coil region" evidence="2">
    <location>
        <begin position="455"/>
        <end position="509"/>
    </location>
</feature>
<keyword evidence="2" id="KW-0175">Coiled coil</keyword>
<dbReference type="GO" id="GO:0070129">
    <property type="term" value="P:regulation of mitochondrial translation"/>
    <property type="evidence" value="ECO:0007669"/>
    <property type="project" value="TreeGrafter"/>
</dbReference>
<dbReference type="Pfam" id="PF01535">
    <property type="entry name" value="PPR"/>
    <property type="match status" value="1"/>
</dbReference>
<dbReference type="GO" id="GO:0005739">
    <property type="term" value="C:mitochondrion"/>
    <property type="evidence" value="ECO:0007669"/>
    <property type="project" value="TreeGrafter"/>
</dbReference>
<dbReference type="Gene3D" id="1.25.40.10">
    <property type="entry name" value="Tetratricopeptide repeat domain"/>
    <property type="match status" value="2"/>
</dbReference>
<feature type="repeat" description="PPR" evidence="1">
    <location>
        <begin position="550"/>
        <end position="584"/>
    </location>
</feature>
<dbReference type="InterPro" id="IPR002885">
    <property type="entry name" value="PPR_rpt"/>
</dbReference>
<dbReference type="EMBL" id="CAAE01014532">
    <property type="protein sequence ID" value="CAF97085.1"/>
    <property type="molecule type" value="Genomic_DNA"/>
</dbReference>
<dbReference type="PROSITE" id="PS51375">
    <property type="entry name" value="PPR"/>
    <property type="match status" value="1"/>
</dbReference>
<protein>
    <submittedName>
        <fullName evidence="3">(spotted green pufferfish) hypothetical protein</fullName>
    </submittedName>
</protein>
<gene>
    <name evidence="3" type="ORF">GSTENG00014341001</name>
</gene>
<accession>Q4SQJ7</accession>
<dbReference type="KEGG" id="tng:GSTEN00014341G001"/>
<dbReference type="OrthoDB" id="185373at2759"/>
<evidence type="ECO:0000256" key="2">
    <source>
        <dbReference type="SAM" id="Coils"/>
    </source>
</evidence>
<dbReference type="InterPro" id="IPR011990">
    <property type="entry name" value="TPR-like_helical_dom_sf"/>
</dbReference>
<dbReference type="AlphaFoldDB" id="Q4SQJ7"/>
<dbReference type="GO" id="GO:0003730">
    <property type="term" value="F:mRNA 3'-UTR binding"/>
    <property type="evidence" value="ECO:0007669"/>
    <property type="project" value="TreeGrafter"/>
</dbReference>
<organism evidence="3">
    <name type="scientific">Tetraodon nigroviridis</name>
    <name type="common">Spotted green pufferfish</name>
    <name type="synonym">Chelonodon nigroviridis</name>
    <dbReference type="NCBI Taxonomy" id="99883"/>
    <lineage>
        <taxon>Eukaryota</taxon>
        <taxon>Metazoa</taxon>
        <taxon>Chordata</taxon>
        <taxon>Craniata</taxon>
        <taxon>Vertebrata</taxon>
        <taxon>Euteleostomi</taxon>
        <taxon>Actinopterygii</taxon>
        <taxon>Neopterygii</taxon>
        <taxon>Teleostei</taxon>
        <taxon>Neoteleostei</taxon>
        <taxon>Acanthomorphata</taxon>
        <taxon>Eupercaria</taxon>
        <taxon>Tetraodontiformes</taxon>
        <taxon>Tetradontoidea</taxon>
        <taxon>Tetraodontidae</taxon>
        <taxon>Tetraodon</taxon>
    </lineage>
</organism>
<dbReference type="NCBIfam" id="TIGR00756">
    <property type="entry name" value="PPR"/>
    <property type="match status" value="1"/>
</dbReference>
<dbReference type="GO" id="GO:0005634">
    <property type="term" value="C:nucleus"/>
    <property type="evidence" value="ECO:0007669"/>
    <property type="project" value="TreeGrafter"/>
</dbReference>
<reference evidence="3" key="1">
    <citation type="journal article" date="2004" name="Nature">
        <title>Genome duplication in the teleost fish Tetraodon nigroviridis reveals the early vertebrate proto-karyotype.</title>
        <authorList>
            <person name="Jaillon O."/>
            <person name="Aury J.-M."/>
            <person name="Brunet F."/>
            <person name="Petit J.-L."/>
            <person name="Stange-Thomann N."/>
            <person name="Mauceli E."/>
            <person name="Bouneau L."/>
            <person name="Fischer C."/>
            <person name="Ozouf-Costaz C."/>
            <person name="Bernot A."/>
            <person name="Nicaud S."/>
            <person name="Jaffe D."/>
            <person name="Fisher S."/>
            <person name="Lutfalla G."/>
            <person name="Dossat C."/>
            <person name="Segurens B."/>
            <person name="Dasilva C."/>
            <person name="Salanoubat M."/>
            <person name="Levy M."/>
            <person name="Boudet N."/>
            <person name="Castellano S."/>
            <person name="Anthouard V."/>
            <person name="Jubin C."/>
            <person name="Castelli V."/>
            <person name="Katinka M."/>
            <person name="Vacherie B."/>
            <person name="Biemont C."/>
            <person name="Skalli Z."/>
            <person name="Cattolico L."/>
            <person name="Poulain J."/>
            <person name="De Berardinis V."/>
            <person name="Cruaud C."/>
            <person name="Duprat S."/>
            <person name="Brottier P."/>
            <person name="Coutanceau J.-P."/>
            <person name="Gouzy J."/>
            <person name="Parra G."/>
            <person name="Lardier G."/>
            <person name="Chapple C."/>
            <person name="McKernan K.J."/>
            <person name="McEwan P."/>
            <person name="Bosak S."/>
            <person name="Kellis M."/>
            <person name="Volff J.-N."/>
            <person name="Guigo R."/>
            <person name="Zody M.C."/>
            <person name="Mesirov J."/>
            <person name="Lindblad-Toh K."/>
            <person name="Birren B."/>
            <person name="Nusbaum C."/>
            <person name="Kahn D."/>
            <person name="Robinson-Rechavi M."/>
            <person name="Laudet V."/>
            <person name="Schachter V."/>
            <person name="Quetier F."/>
            <person name="Saurin W."/>
            <person name="Scarpelli C."/>
            <person name="Wincker P."/>
            <person name="Lander E.S."/>
            <person name="Weissenbach J."/>
            <person name="Roest Crollius H."/>
        </authorList>
    </citation>
    <scope>NUCLEOTIDE SEQUENCE [LARGE SCALE GENOMIC DNA]</scope>
</reference>
<evidence type="ECO:0000256" key="1">
    <source>
        <dbReference type="PROSITE-ProRule" id="PRU00708"/>
    </source>
</evidence>
<evidence type="ECO:0000313" key="3">
    <source>
        <dbReference type="EMBL" id="CAF97085.1"/>
    </source>
</evidence>
<dbReference type="PANTHER" id="PTHR46669:SF1">
    <property type="entry name" value="LEUCINE-RICH PPR MOTIF-CONTAINING PROTEIN, MITOCHONDRIAL"/>
    <property type="match status" value="1"/>
</dbReference>
<proteinExistence type="predicted"/>
<comment type="caution">
    <text evidence="3">The sequence shown here is derived from an EMBL/GenBank/DDBJ whole genome shotgun (WGS) entry which is preliminary data.</text>
</comment>
<dbReference type="InterPro" id="IPR033490">
    <property type="entry name" value="LRP130"/>
</dbReference>
<reference evidence="3" key="2">
    <citation type="submission" date="2004-02" db="EMBL/GenBank/DDBJ databases">
        <authorList>
            <consortium name="Genoscope"/>
            <consortium name="Whitehead Institute Centre for Genome Research"/>
        </authorList>
    </citation>
    <scope>NUCLEOTIDE SEQUENCE</scope>
</reference>
<sequence length="811" mass="90799">MESARNILTVMKGAGIDPGPDTYISLLNVYAEKGDMDSFKKTLEAAESSDCTLMDRDFMQVIFTLAKAGHQQHLPEVIDRLRHERGYVPDAMNLCLSLITQGLEDTAFYILKTFPTLQSDNLNSEASNVGNFFLRHCVTMDTPLEKLGVYCKELQEANFHASPLIFTLSCALEAKKTALSLALMKMLKEQGLPTRPHYFWPLLTQHLKDKNTDGVTSGQEAGVAEVEERNGAGGGGDGVLEVLKGMQELGVAADVDTFHSYILPVFSSTDAARQALKVCVGVCEAESLEIKRTDRKFSAENNHSCLFFPSVSDPSFPAVDLMNFRSSLSQGFRKSEDVESMVKITALLYKDTRFSKDPAGKTSFFLYNLIDSSSEEEVQAQEEKLKAYFTQLKTQVRRNHGKGDPDGCLKSGASFQKKLKVFLIRSASLQNITIPVNIYKGIRNLLESYHIPELIKGAEGKVLMLEKKLEEHIAENKPIGSVLKQLIQALCAEENLQQALQLKEKHEEEMTVAGILQFRSENNSEVCEWIICRLCICFFRSRKDSSTALDPSKYITLVKALSKNGRIEEAVDILKEMKEKEVAMDDSHVTMLFHVLNALAAKGDSEAIRKLQDTVFTLGLTKPSANLCSPLVTSYLDSRDFSGALEAAMECQNRYRHLPRIHDVIIGLVEKGDTELLQKAMDFVSQTRGEMTMLYDLFFAFLQTGRYREARKIVEISKICLDDLRIPNSHSCEWLSAGSVRLYQEKGMGCKKMEALRRALFSKKIKQTESECVQHILICPFGWLGKHIMPLTRPGGGMERQGKRFGGKGRD</sequence>
<dbReference type="PANTHER" id="PTHR46669">
    <property type="entry name" value="LEUCINE-RICH PPR MOTIF-CONTAINING PROTEIN, MITOCHONDRIAL"/>
    <property type="match status" value="1"/>
</dbReference>
<name>Q4SQJ7_TETNG</name>